<evidence type="ECO:0000313" key="3">
    <source>
        <dbReference type="Proteomes" id="UP000738376"/>
    </source>
</evidence>
<keyword evidence="3" id="KW-1185">Reference proteome</keyword>
<feature type="domain" description="BRCT" evidence="1">
    <location>
        <begin position="118"/>
        <end position="220"/>
    </location>
</feature>
<organism evidence="2 3">
    <name type="scientific">Pseudanabaena yagii GIHE-NHR1</name>
    <dbReference type="NCBI Taxonomy" id="2722753"/>
    <lineage>
        <taxon>Bacteria</taxon>
        <taxon>Bacillati</taxon>
        <taxon>Cyanobacteriota</taxon>
        <taxon>Cyanophyceae</taxon>
        <taxon>Pseudanabaenales</taxon>
        <taxon>Pseudanabaenaceae</taxon>
        <taxon>Pseudanabaena</taxon>
        <taxon>Pseudanabaena yagii</taxon>
    </lineage>
</organism>
<name>A0ABX1LYR9_9CYAN</name>
<dbReference type="Proteomes" id="UP000738376">
    <property type="component" value="Unassembled WGS sequence"/>
</dbReference>
<proteinExistence type="predicted"/>
<comment type="caution">
    <text evidence="2">The sequence shown here is derived from an EMBL/GenBank/DDBJ whole genome shotgun (WGS) entry which is preliminary data.</text>
</comment>
<evidence type="ECO:0000259" key="1">
    <source>
        <dbReference type="PROSITE" id="PS50172"/>
    </source>
</evidence>
<dbReference type="RefSeq" id="WP_169364878.1">
    <property type="nucleotide sequence ID" value="NZ_JAAVJL010000002.1"/>
</dbReference>
<gene>
    <name evidence="2" type="ORF">HC246_18255</name>
</gene>
<evidence type="ECO:0000313" key="2">
    <source>
        <dbReference type="EMBL" id="NMF59909.1"/>
    </source>
</evidence>
<dbReference type="InterPro" id="IPR001357">
    <property type="entry name" value="BRCT_dom"/>
</dbReference>
<dbReference type="EMBL" id="JAAVJL010000002">
    <property type="protein sequence ID" value="NMF59909.1"/>
    <property type="molecule type" value="Genomic_DNA"/>
</dbReference>
<dbReference type="PROSITE" id="PS50172">
    <property type="entry name" value="BRCT"/>
    <property type="match status" value="1"/>
</dbReference>
<accession>A0ABX1LYR9</accession>
<reference evidence="2 3" key="1">
    <citation type="submission" date="2020-03" db="EMBL/GenBank/DDBJ databases">
        <title>Draft Genome Sequence of 2-Methylisoborneol Producing Pseudanabaena yagii Strain GIHE-NHR1 Isolated from North Han River in South Korea.</title>
        <authorList>
            <person name="Jeong J."/>
        </authorList>
    </citation>
    <scope>NUCLEOTIDE SEQUENCE [LARGE SCALE GENOMIC DNA]</scope>
    <source>
        <strain evidence="2 3">GIHE-NHR1</strain>
    </source>
</reference>
<protein>
    <recommendedName>
        <fullName evidence="1">BRCT domain-containing protein</fullName>
    </recommendedName>
</protein>
<sequence>MKLLEQQLQPKRESLVGDIQKLAKRKLASLDALELCDIFIERGAEKIKNDVPPFDYQDKMYYVKGEQEIIDYGYLEMASIGISDEFATLASNNWGLNLEENKVCTYIRHQLFIGLIAELEDFISTLVLLILNAYPERLPELELPLEKIKFKDLKDKESLEDMMKLLGLNSEETLAIKVTNKVSNHVRDMLYGSQYDYAKKIRSYLQVDENFLAEEWLYYCEMCSRRNAGIHAGWKMTADYKKSVENINKNSRLNLTITNQDFLGFDSDYFGSALEISVQIVRKIEAHCSNHFSALVGNNTEVASAD</sequence>